<feature type="chain" id="PRO_5045878654" description="Lipoprotein" evidence="2">
    <location>
        <begin position="19"/>
        <end position="180"/>
    </location>
</feature>
<feature type="signal peptide" evidence="2">
    <location>
        <begin position="1"/>
        <end position="18"/>
    </location>
</feature>
<dbReference type="RefSeq" id="WP_264143222.1">
    <property type="nucleotide sequence ID" value="NZ_JAOYEY010000042.1"/>
</dbReference>
<gene>
    <name evidence="3" type="ORF">OIH86_13600</name>
</gene>
<dbReference type="PROSITE" id="PS51257">
    <property type="entry name" value="PROKAR_LIPOPROTEIN"/>
    <property type="match status" value="1"/>
</dbReference>
<keyword evidence="4" id="KW-1185">Reference proteome</keyword>
<dbReference type="EMBL" id="JAOYEY010000042">
    <property type="protein sequence ID" value="MCV9886670.1"/>
    <property type="molecule type" value="Genomic_DNA"/>
</dbReference>
<name>A0ABT3DHY9_9BACI</name>
<comment type="caution">
    <text evidence="3">The sequence shown here is derived from an EMBL/GenBank/DDBJ whole genome shotgun (WGS) entry which is preliminary data.</text>
</comment>
<evidence type="ECO:0000313" key="4">
    <source>
        <dbReference type="Proteomes" id="UP001526147"/>
    </source>
</evidence>
<organism evidence="3 4">
    <name type="scientific">Metabacillus halosaccharovorans</name>
    <dbReference type="NCBI Taxonomy" id="930124"/>
    <lineage>
        <taxon>Bacteria</taxon>
        <taxon>Bacillati</taxon>
        <taxon>Bacillota</taxon>
        <taxon>Bacilli</taxon>
        <taxon>Bacillales</taxon>
        <taxon>Bacillaceae</taxon>
        <taxon>Metabacillus</taxon>
    </lineage>
</organism>
<evidence type="ECO:0008006" key="5">
    <source>
        <dbReference type="Google" id="ProtNLM"/>
    </source>
</evidence>
<protein>
    <recommendedName>
        <fullName evidence="5">Lipoprotein</fullName>
    </recommendedName>
</protein>
<keyword evidence="1" id="KW-0175">Coiled coil</keyword>
<keyword evidence="2" id="KW-0732">Signal</keyword>
<evidence type="ECO:0000313" key="3">
    <source>
        <dbReference type="EMBL" id="MCV9886670.1"/>
    </source>
</evidence>
<evidence type="ECO:0000256" key="1">
    <source>
        <dbReference type="SAM" id="Coils"/>
    </source>
</evidence>
<evidence type="ECO:0000256" key="2">
    <source>
        <dbReference type="SAM" id="SignalP"/>
    </source>
</evidence>
<accession>A0ABT3DHY9</accession>
<feature type="coiled-coil region" evidence="1">
    <location>
        <begin position="126"/>
        <end position="171"/>
    </location>
</feature>
<proteinExistence type="predicted"/>
<reference evidence="3 4" key="1">
    <citation type="submission" date="2022-10" db="EMBL/GenBank/DDBJ databases">
        <title>Draft genome assembly of moderately radiation resistant bacterium Metabacillus halosaccharovorans.</title>
        <authorList>
            <person name="Pal S."/>
            <person name="Gopinathan A."/>
        </authorList>
    </citation>
    <scope>NUCLEOTIDE SEQUENCE [LARGE SCALE GENOMIC DNA]</scope>
    <source>
        <strain evidence="3 4">VITHBRA001</strain>
    </source>
</reference>
<dbReference type="Proteomes" id="UP001526147">
    <property type="component" value="Unassembled WGS sequence"/>
</dbReference>
<sequence>MKKLSIILAMMFMLIACSNDTTSEKQPDAENSTENELSYEEKQKEIVDFINEDMNEIASYETKANEALATVSGENFKNDEELHSVLTSEVIPEFEKAIETAESLEVNVDELEPIKDKLEEALGIYYDALLLEKEALEKTDQELIEQSNAKGEEYMNALNEYHEEMEKLATEYEIDYERTQ</sequence>